<dbReference type="InterPro" id="IPR016181">
    <property type="entry name" value="Acyl_CoA_acyltransferase"/>
</dbReference>
<dbReference type="SUPFAM" id="SSF55729">
    <property type="entry name" value="Acyl-CoA N-acyltransferases (Nat)"/>
    <property type="match status" value="1"/>
</dbReference>
<dbReference type="EMBL" id="RBLI01000001">
    <property type="protein sequence ID" value="RKS51042.1"/>
    <property type="molecule type" value="Genomic_DNA"/>
</dbReference>
<evidence type="ECO:0000313" key="4">
    <source>
        <dbReference type="EMBL" id="RKS51042.1"/>
    </source>
</evidence>
<reference evidence="2 6" key="2">
    <citation type="submission" date="2019-01" db="EMBL/GenBank/DDBJ databases">
        <title>Complete Genome Sequence and Annotation of the Paracoccus pantotrophus type strain DSM 2944.</title>
        <authorList>
            <person name="Bockwoldt J.A."/>
            <person name="Zimmermann M."/>
            <person name="Tiso T."/>
            <person name="Blank L.M."/>
        </authorList>
    </citation>
    <scope>NUCLEOTIDE SEQUENCE [LARGE SCALE GENOMIC DNA]</scope>
    <source>
        <strain evidence="2 6">DSM 2944</strain>
    </source>
</reference>
<proteinExistence type="predicted"/>
<dbReference type="Pfam" id="PF13508">
    <property type="entry name" value="Acetyltransf_7"/>
    <property type="match status" value="1"/>
</dbReference>
<protein>
    <submittedName>
        <fullName evidence="4">Acetyltransferase (GNAT) family protein</fullName>
    </submittedName>
    <submittedName>
        <fullName evidence="3">GNAT family N-acetyltransferase</fullName>
    </submittedName>
</protein>
<evidence type="ECO:0000313" key="2">
    <source>
        <dbReference type="EMBL" id="QFG38435.1"/>
    </source>
</evidence>
<keyword evidence="3" id="KW-0808">Transferase</keyword>
<dbReference type="Proteomes" id="UP000326453">
    <property type="component" value="Chromosome 1"/>
</dbReference>
<dbReference type="GO" id="GO:0016747">
    <property type="term" value="F:acyltransferase activity, transferring groups other than amino-acyl groups"/>
    <property type="evidence" value="ECO:0007669"/>
    <property type="project" value="InterPro"/>
</dbReference>
<name>A0A1I5GWH8_PARPN</name>
<keyword evidence="5" id="KW-1185">Reference proteome</keyword>
<dbReference type="CDD" id="cd04301">
    <property type="entry name" value="NAT_SF"/>
    <property type="match status" value="1"/>
</dbReference>
<feature type="domain" description="N-acetyltransferase" evidence="1">
    <location>
        <begin position="11"/>
        <end position="157"/>
    </location>
</feature>
<reference evidence="3 7" key="3">
    <citation type="submission" date="2020-07" db="EMBL/GenBank/DDBJ databases">
        <title>The complete genome of Paracoccus pantotrophus ACCC 10489.</title>
        <authorList>
            <person name="Si Y."/>
        </authorList>
    </citation>
    <scope>NUCLEOTIDE SEQUENCE [LARGE SCALE GENOMIC DNA]</scope>
    <source>
        <strain evidence="3 7">ACCC10489</strain>
    </source>
</reference>
<reference evidence="4 5" key="1">
    <citation type="submission" date="2018-10" db="EMBL/GenBank/DDBJ databases">
        <title>Genomic Encyclopedia of Archaeal and Bacterial Type Strains, Phase II (KMG-II): from individual species to whole genera.</title>
        <authorList>
            <person name="Goeker M."/>
        </authorList>
    </citation>
    <scope>NUCLEOTIDE SEQUENCE [LARGE SCALE GENOMIC DNA]</scope>
    <source>
        <strain evidence="5">ATCC 35512 / DSM 2944 / CIP 106514 / LMD 82.5 / NBRC 102493 / NCCB 82005 / GB17</strain>
        <strain evidence="4">DSM 2944</strain>
    </source>
</reference>
<sequence length="158" mass="18214">MTYDRHHIPQFGLRPARPEEYPFAEAIYIDAMRPLMLQLDAWDEPMRRAAIRRSFKAADSCIITLEGRDIGWMQVTQRDADYNLAQLQLLPEYCGRGIGSRILRDLLHRAACEGRTVSLSVVRTNRAIGLYLRLGFRMIDPDATPILDMVWAPEGLRR</sequence>
<dbReference type="InterPro" id="IPR000182">
    <property type="entry name" value="GNAT_dom"/>
</dbReference>
<evidence type="ECO:0000313" key="5">
    <source>
        <dbReference type="Proteomes" id="UP000273626"/>
    </source>
</evidence>
<dbReference type="RefSeq" id="WP_024844213.1">
    <property type="nucleotide sequence ID" value="NZ_CP038203.1"/>
</dbReference>
<dbReference type="EMBL" id="CP044426">
    <property type="protein sequence ID" value="QFG38435.1"/>
    <property type="molecule type" value="Genomic_DNA"/>
</dbReference>
<evidence type="ECO:0000313" key="3">
    <source>
        <dbReference type="EMBL" id="QLH15988.1"/>
    </source>
</evidence>
<evidence type="ECO:0000313" key="7">
    <source>
        <dbReference type="Proteomes" id="UP000509322"/>
    </source>
</evidence>
<dbReference type="Gene3D" id="3.40.630.30">
    <property type="match status" value="1"/>
</dbReference>
<dbReference type="GeneID" id="51373014"/>
<dbReference type="Proteomes" id="UP000509322">
    <property type="component" value="Chromosome 2"/>
</dbReference>
<evidence type="ECO:0000313" key="6">
    <source>
        <dbReference type="Proteomes" id="UP000326453"/>
    </source>
</evidence>
<organism evidence="3 7">
    <name type="scientific">Paracoccus pantotrophus</name>
    <name type="common">Thiosphaera pantotropha</name>
    <dbReference type="NCBI Taxonomy" id="82367"/>
    <lineage>
        <taxon>Bacteria</taxon>
        <taxon>Pseudomonadati</taxon>
        <taxon>Pseudomonadota</taxon>
        <taxon>Alphaproteobacteria</taxon>
        <taxon>Rhodobacterales</taxon>
        <taxon>Paracoccaceae</taxon>
        <taxon>Paracoccus</taxon>
    </lineage>
</organism>
<gene>
    <name evidence="4" type="ORF">BDE18_0268</name>
    <name evidence="2" type="ORF">ESD82_20675</name>
    <name evidence="3" type="ORF">HYQ43_17845</name>
</gene>
<dbReference type="PROSITE" id="PS51186">
    <property type="entry name" value="GNAT"/>
    <property type="match status" value="1"/>
</dbReference>
<dbReference type="OrthoDB" id="7585366at2"/>
<dbReference type="AlphaFoldDB" id="A0A1I5GWH8"/>
<dbReference type="KEGG" id="ppan:ESD82_20675"/>
<accession>A0A1I5GWH8</accession>
<evidence type="ECO:0000259" key="1">
    <source>
        <dbReference type="PROSITE" id="PS51186"/>
    </source>
</evidence>
<dbReference type="Proteomes" id="UP000273626">
    <property type="component" value="Unassembled WGS sequence"/>
</dbReference>
<dbReference type="EMBL" id="CP058690">
    <property type="protein sequence ID" value="QLH15988.1"/>
    <property type="molecule type" value="Genomic_DNA"/>
</dbReference>